<evidence type="ECO:0000313" key="3">
    <source>
        <dbReference type="Proteomes" id="UP000597762"/>
    </source>
</evidence>
<evidence type="ECO:0000256" key="1">
    <source>
        <dbReference type="SAM" id="Phobius"/>
    </source>
</evidence>
<evidence type="ECO:0000313" key="2">
    <source>
        <dbReference type="EMBL" id="CAE1295630.1"/>
    </source>
</evidence>
<comment type="caution">
    <text evidence="2">The sequence shown here is derived from an EMBL/GenBank/DDBJ whole genome shotgun (WGS) entry which is preliminary data.</text>
</comment>
<proteinExistence type="predicted"/>
<accession>A0A812D704</accession>
<feature type="transmembrane region" description="Helical" evidence="1">
    <location>
        <begin position="62"/>
        <end position="81"/>
    </location>
</feature>
<feature type="transmembrane region" description="Helical" evidence="1">
    <location>
        <begin position="123"/>
        <end position="144"/>
    </location>
</feature>
<reference evidence="2" key="1">
    <citation type="submission" date="2021-01" db="EMBL/GenBank/DDBJ databases">
        <authorList>
            <person name="Li R."/>
            <person name="Bekaert M."/>
        </authorList>
    </citation>
    <scope>NUCLEOTIDE SEQUENCE</scope>
    <source>
        <strain evidence="2">Farmed</strain>
    </source>
</reference>
<dbReference type="EMBL" id="CAHIKZ030003054">
    <property type="protein sequence ID" value="CAE1295630.1"/>
    <property type="molecule type" value="Genomic_DNA"/>
</dbReference>
<sequence>MSQQTNRQDAPIGSQLCSGTVFLRILVKIIFSFLSLLLSLSIPPLSLPISIPLSCTPPSPSLHLSFCTLIYDSLNLCYLSLLSLSRLLFNICFLPLSLHPCFLCVCVSLQAVLCFPLSHFLSSPSFCMCVSLSLSLCPCFVCVCRSLLPSAPLSVSFAQYFLSLLSQDFYILHFSNLKFCCSPSFSLSLSLFYLLYCSLHSHFMSLFFFL</sequence>
<keyword evidence="3" id="KW-1185">Reference proteome</keyword>
<keyword evidence="1" id="KW-1133">Transmembrane helix</keyword>
<organism evidence="2 3">
    <name type="scientific">Acanthosepion pharaonis</name>
    <name type="common">Pharaoh cuttlefish</name>
    <name type="synonym">Sepia pharaonis</name>
    <dbReference type="NCBI Taxonomy" id="158019"/>
    <lineage>
        <taxon>Eukaryota</taxon>
        <taxon>Metazoa</taxon>
        <taxon>Spiralia</taxon>
        <taxon>Lophotrochozoa</taxon>
        <taxon>Mollusca</taxon>
        <taxon>Cephalopoda</taxon>
        <taxon>Coleoidea</taxon>
        <taxon>Decapodiformes</taxon>
        <taxon>Sepiida</taxon>
        <taxon>Sepiina</taxon>
        <taxon>Sepiidae</taxon>
        <taxon>Acanthosepion</taxon>
    </lineage>
</organism>
<name>A0A812D704_ACAPH</name>
<feature type="transmembrane region" description="Helical" evidence="1">
    <location>
        <begin position="151"/>
        <end position="171"/>
    </location>
</feature>
<keyword evidence="1" id="KW-0472">Membrane</keyword>
<feature type="transmembrane region" description="Helical" evidence="1">
    <location>
        <begin position="191"/>
        <end position="209"/>
    </location>
</feature>
<dbReference type="Proteomes" id="UP000597762">
    <property type="component" value="Unassembled WGS sequence"/>
</dbReference>
<feature type="transmembrane region" description="Helical" evidence="1">
    <location>
        <begin position="88"/>
        <end position="111"/>
    </location>
</feature>
<feature type="transmembrane region" description="Helical" evidence="1">
    <location>
        <begin position="21"/>
        <end position="42"/>
    </location>
</feature>
<dbReference type="AlphaFoldDB" id="A0A812D704"/>
<protein>
    <submittedName>
        <fullName evidence="2">Uncharacterized protein</fullName>
    </submittedName>
</protein>
<gene>
    <name evidence="2" type="ORF">SPHA_51019</name>
</gene>
<keyword evidence="1" id="KW-0812">Transmembrane</keyword>